<keyword evidence="3" id="KW-1185">Reference proteome</keyword>
<dbReference type="AlphaFoldDB" id="A0AAF3EU13"/>
<evidence type="ECO:0000313" key="4">
    <source>
        <dbReference type="WBParaSite" id="MBELARI_LOCUS17549"/>
    </source>
</evidence>
<reference evidence="4" key="1">
    <citation type="submission" date="2024-02" db="UniProtKB">
        <authorList>
            <consortium name="WormBaseParasite"/>
        </authorList>
    </citation>
    <scope>IDENTIFICATION</scope>
</reference>
<feature type="chain" id="PRO_5042221673" evidence="2">
    <location>
        <begin position="25"/>
        <end position="247"/>
    </location>
</feature>
<name>A0AAF3EU13_9BILA</name>
<evidence type="ECO:0000313" key="3">
    <source>
        <dbReference type="Proteomes" id="UP000887575"/>
    </source>
</evidence>
<keyword evidence="2" id="KW-0732">Signal</keyword>
<dbReference type="WBParaSite" id="MBELARI_LOCUS17549">
    <property type="protein sequence ID" value="MBELARI_LOCUS17549"/>
    <property type="gene ID" value="MBELARI_LOCUS17549"/>
</dbReference>
<feature type="transmembrane region" description="Helical" evidence="1">
    <location>
        <begin position="183"/>
        <end position="208"/>
    </location>
</feature>
<keyword evidence="1" id="KW-1133">Transmembrane helix</keyword>
<dbReference type="Proteomes" id="UP000887575">
    <property type="component" value="Unassembled WGS sequence"/>
</dbReference>
<organism evidence="3 4">
    <name type="scientific">Mesorhabditis belari</name>
    <dbReference type="NCBI Taxonomy" id="2138241"/>
    <lineage>
        <taxon>Eukaryota</taxon>
        <taxon>Metazoa</taxon>
        <taxon>Ecdysozoa</taxon>
        <taxon>Nematoda</taxon>
        <taxon>Chromadorea</taxon>
        <taxon>Rhabditida</taxon>
        <taxon>Rhabditina</taxon>
        <taxon>Rhabditomorpha</taxon>
        <taxon>Rhabditoidea</taxon>
        <taxon>Rhabditidae</taxon>
        <taxon>Mesorhabditinae</taxon>
        <taxon>Mesorhabditis</taxon>
    </lineage>
</organism>
<proteinExistence type="predicted"/>
<keyword evidence="1" id="KW-0472">Membrane</keyword>
<sequence>MLVRINILAVLLVILATALRSSLADSTFICSYSLRCPQKSTNGFEALWLARIREIEGLKKYHKMQVATNDEHKNPPYWVTRLQMQHCREPLMGVFLDTPSKPKPDWETHCAWTGDGEMQECVLAPSGTGSYSFLSSTDFSARIHDFRKHIGCPSHLDTRVPHGQVSELHICTERCHQAGLSTWAAFFLMLCGFLGLLWNCITLETWILHRNQRRWLAMREANENQGLLAGNQLQGVIVAQPPPNRSP</sequence>
<evidence type="ECO:0000256" key="1">
    <source>
        <dbReference type="SAM" id="Phobius"/>
    </source>
</evidence>
<evidence type="ECO:0000256" key="2">
    <source>
        <dbReference type="SAM" id="SignalP"/>
    </source>
</evidence>
<protein>
    <submittedName>
        <fullName evidence="4">Uncharacterized protein</fullName>
    </submittedName>
</protein>
<keyword evidence="1" id="KW-0812">Transmembrane</keyword>
<feature type="signal peptide" evidence="2">
    <location>
        <begin position="1"/>
        <end position="24"/>
    </location>
</feature>
<accession>A0AAF3EU13</accession>